<evidence type="ECO:0000313" key="3">
    <source>
        <dbReference type="EMBL" id="XBH02805.1"/>
    </source>
</evidence>
<dbReference type="SMART" id="SM00028">
    <property type="entry name" value="TPR"/>
    <property type="match status" value="3"/>
</dbReference>
<dbReference type="RefSeq" id="WP_406695546.1">
    <property type="nucleotide sequence ID" value="NZ_CP155447.1"/>
</dbReference>
<feature type="repeat" description="TPR" evidence="1">
    <location>
        <begin position="198"/>
        <end position="231"/>
    </location>
</feature>
<feature type="region of interest" description="Disordered" evidence="2">
    <location>
        <begin position="52"/>
        <end position="92"/>
    </location>
</feature>
<dbReference type="Pfam" id="PF13432">
    <property type="entry name" value="TPR_16"/>
    <property type="match status" value="1"/>
</dbReference>
<organism evidence="3">
    <name type="scientific">Singulisphaera sp. Ch08</name>
    <dbReference type="NCBI Taxonomy" id="3120278"/>
    <lineage>
        <taxon>Bacteria</taxon>
        <taxon>Pseudomonadati</taxon>
        <taxon>Planctomycetota</taxon>
        <taxon>Planctomycetia</taxon>
        <taxon>Isosphaerales</taxon>
        <taxon>Isosphaeraceae</taxon>
        <taxon>Singulisphaera</taxon>
    </lineage>
</organism>
<dbReference type="InterPro" id="IPR019734">
    <property type="entry name" value="TPR_rpt"/>
</dbReference>
<dbReference type="AlphaFoldDB" id="A0AAU7CCE8"/>
<name>A0AAU7CCE8_9BACT</name>
<dbReference type="InterPro" id="IPR011990">
    <property type="entry name" value="TPR-like_helical_dom_sf"/>
</dbReference>
<dbReference type="PROSITE" id="PS50005">
    <property type="entry name" value="TPR"/>
    <property type="match status" value="1"/>
</dbReference>
<dbReference type="Pfam" id="PF14561">
    <property type="entry name" value="TPR_20"/>
    <property type="match status" value="1"/>
</dbReference>
<sequence>MVNGYWNGNNSAAWGVAGYGLGAMTGVGAWGTGSPVYAYGYSGYNNPYSSGTGGVAQQPGAPQQPGNAPQQAAAPASDYSQPISTTAAPPEPTVADQATLAFDQAREAFKAGDYAKALQLDQQALTQMPNDTTLHEFLALVLFAEGKYEQAAAPLYAVLSVGPGWDWTTLSGMYPDVATYTGQLRNLETYIAANPNSAQARFVLAYQYLCEGHDENAVDQLKQVVKLQPGDTLSAQLVARLQTPGDAPSAPADAAPAGTPVVDGKLHGKWAATPAKDANIALTIQDDGRFTWAATGQGKPPMTITGASTFANGVLTLVDQGGQSGTLVGNVIWQNADHFNFRLAGAPPTDPGLGFAR</sequence>
<keyword evidence="1" id="KW-0802">TPR repeat</keyword>
<evidence type="ECO:0000256" key="1">
    <source>
        <dbReference type="PROSITE-ProRule" id="PRU00339"/>
    </source>
</evidence>
<feature type="compositionally biased region" description="Low complexity" evidence="2">
    <location>
        <begin position="52"/>
        <end position="76"/>
    </location>
</feature>
<protein>
    <submittedName>
        <fullName evidence="3">Tetratricopeptide repeat protein</fullName>
    </submittedName>
</protein>
<accession>A0AAU7CCE8</accession>
<dbReference type="EMBL" id="CP155447">
    <property type="protein sequence ID" value="XBH02805.1"/>
    <property type="molecule type" value="Genomic_DNA"/>
</dbReference>
<dbReference type="Gene3D" id="1.25.40.10">
    <property type="entry name" value="Tetratricopeptide repeat domain"/>
    <property type="match status" value="2"/>
</dbReference>
<reference evidence="3" key="1">
    <citation type="submission" date="2024-05" db="EMBL/GenBank/DDBJ databases">
        <title>Planctomycetes of the genus Singulisphaera possess chitinolytic capabilities.</title>
        <authorList>
            <person name="Ivanova A."/>
        </authorList>
    </citation>
    <scope>NUCLEOTIDE SEQUENCE</scope>
    <source>
        <strain evidence="3">Ch08T</strain>
    </source>
</reference>
<evidence type="ECO:0000256" key="2">
    <source>
        <dbReference type="SAM" id="MobiDB-lite"/>
    </source>
</evidence>
<feature type="compositionally biased region" description="Polar residues" evidence="2">
    <location>
        <begin position="78"/>
        <end position="87"/>
    </location>
</feature>
<gene>
    <name evidence="3" type="ORF">V5E97_31480</name>
</gene>
<dbReference type="SUPFAM" id="SSF48452">
    <property type="entry name" value="TPR-like"/>
    <property type="match status" value="1"/>
</dbReference>
<proteinExistence type="predicted"/>